<protein>
    <submittedName>
        <fullName evidence="1">Uncharacterized protein</fullName>
    </submittedName>
</protein>
<name>A0ABQ9X5K5_9EUKA</name>
<organism evidence="1 2">
    <name type="scientific">Blattamonas nauphoetae</name>
    <dbReference type="NCBI Taxonomy" id="2049346"/>
    <lineage>
        <taxon>Eukaryota</taxon>
        <taxon>Metamonada</taxon>
        <taxon>Preaxostyla</taxon>
        <taxon>Oxymonadida</taxon>
        <taxon>Blattamonas</taxon>
    </lineage>
</organism>
<evidence type="ECO:0000313" key="1">
    <source>
        <dbReference type="EMBL" id="KAK2947056.1"/>
    </source>
</evidence>
<dbReference type="InterPro" id="IPR011050">
    <property type="entry name" value="Pectin_lyase_fold/virulence"/>
</dbReference>
<dbReference type="EMBL" id="JARBJD010000212">
    <property type="protein sequence ID" value="KAK2947056.1"/>
    <property type="molecule type" value="Genomic_DNA"/>
</dbReference>
<sequence>MDNCTLKRCQTTGSSSATFDLTHTAFKAYSCTFALTGMYLRMFLFKMNGSVLLEDCRFDLEPSNQADILFVTASSSLLNTSSVVGCTSNREISVTTGGYTFTVCPLFKVVETPTAKTEIKLDVETDENENPIETIDTLQPAIQTLKADSSTLFSLSDGSFTESEILSIQTDVEIVGNGTESVHVTLDESPRPHTTQLTAELEVEAGANLTLRSMTLLPSSPSSPLVAMKEDGLLSVKNVVVRVKQNRTKELFSLSAGTTRFSHSRFSSIAGSTALIVVSGNGSMSMSDTLFLTISRTHTESVNGSVQSGSCVDANMSGLILITFCKFGGCSSNGRAGAIDIVWNDTTSRVEMEGCQFDENSAESELNEEAKGDDVVLKGFSDEQLTINFTAIESFSELPFLIDDSHPHVPAPHTLHFSKKAFDMTLSWSSPNMFCEARLSELTLQSLLGSRLHNNVHTAIIADFIYTESMTPFSLSNASVTLTLTSPSLLNFTQTNNETFCCLLNASLSLNSLDLSFSELTNTTFFVDEDSSISLRSVRITLSNGTLTHPFIDSTGRSTIFRSVTINTDLTLNGVSFVRHVRSTNDGTFNWDYTSVTTVNVTTQPFLHLEGMRALDLTSSGIPIQNIHSLCDGSFLFAKNSNITLSNYKVSSCSAQRGGFAFCHLCNVTLKASEFSSCSAQHGGVIFVELDNACRLSADETSRDPTIFMNCEATATDENGVAVGRGGVIFVNGATTAETPLYLTYCMFDNNSAAFGNDVFVAESVICDVGPDRLKGCRGQSLSDWPHLEVEGITKEENKDEWTRIATFIDYPPIQVRSSGTDIGGVLIMSPQVFYIYSE</sequence>
<reference evidence="1 2" key="1">
    <citation type="journal article" date="2022" name="bioRxiv">
        <title>Genomics of Preaxostyla Flagellates Illuminates Evolutionary Transitions and the Path Towards Mitochondrial Loss.</title>
        <authorList>
            <person name="Novak L.V.F."/>
            <person name="Treitli S.C."/>
            <person name="Pyrih J."/>
            <person name="Halakuc P."/>
            <person name="Pipaliya S.V."/>
            <person name="Vacek V."/>
            <person name="Brzon O."/>
            <person name="Soukal P."/>
            <person name="Eme L."/>
            <person name="Dacks J.B."/>
            <person name="Karnkowska A."/>
            <person name="Elias M."/>
            <person name="Hampl V."/>
        </authorList>
    </citation>
    <scope>NUCLEOTIDE SEQUENCE [LARGE SCALE GENOMIC DNA]</scope>
    <source>
        <strain evidence="1">NAU3</strain>
        <tissue evidence="1">Gut</tissue>
    </source>
</reference>
<dbReference type="Proteomes" id="UP001281761">
    <property type="component" value="Unassembled WGS sequence"/>
</dbReference>
<comment type="caution">
    <text evidence="1">The sequence shown here is derived from an EMBL/GenBank/DDBJ whole genome shotgun (WGS) entry which is preliminary data.</text>
</comment>
<dbReference type="SUPFAM" id="SSF51126">
    <property type="entry name" value="Pectin lyase-like"/>
    <property type="match status" value="1"/>
</dbReference>
<accession>A0ABQ9X5K5</accession>
<gene>
    <name evidence="1" type="ORF">BLNAU_18058</name>
</gene>
<evidence type="ECO:0000313" key="2">
    <source>
        <dbReference type="Proteomes" id="UP001281761"/>
    </source>
</evidence>
<proteinExistence type="predicted"/>
<keyword evidence="2" id="KW-1185">Reference proteome</keyword>